<dbReference type="GO" id="GO:0045259">
    <property type="term" value="C:proton-transporting ATP synthase complex"/>
    <property type="evidence" value="ECO:0007669"/>
    <property type="project" value="UniProtKB-KW"/>
</dbReference>
<evidence type="ECO:0000256" key="8">
    <source>
        <dbReference type="ARBA" id="ARBA00023196"/>
    </source>
</evidence>
<keyword evidence="8 10" id="KW-0139">CF(1)</keyword>
<dbReference type="InterPro" id="IPR000131">
    <property type="entry name" value="ATP_synth_F1_gsu"/>
</dbReference>
<keyword evidence="7 10" id="KW-0472">Membrane</keyword>
<dbReference type="GO" id="GO:0042777">
    <property type="term" value="P:proton motive force-driven plasma membrane ATP synthesis"/>
    <property type="evidence" value="ECO:0007669"/>
    <property type="project" value="UniProtKB-UniRule"/>
</dbReference>
<proteinExistence type="inferred from homology"/>
<evidence type="ECO:0000256" key="5">
    <source>
        <dbReference type="ARBA" id="ARBA00022781"/>
    </source>
</evidence>
<dbReference type="CDD" id="cd12151">
    <property type="entry name" value="F1-ATPase_gamma"/>
    <property type="match status" value="1"/>
</dbReference>
<evidence type="ECO:0000313" key="11">
    <source>
        <dbReference type="EMBL" id="SCZ80585.1"/>
    </source>
</evidence>
<evidence type="ECO:0000256" key="3">
    <source>
        <dbReference type="ARBA" id="ARBA00007681"/>
    </source>
</evidence>
<dbReference type="InterPro" id="IPR035968">
    <property type="entry name" value="ATP_synth_F1_ATPase_gsu"/>
</dbReference>
<dbReference type="PANTHER" id="PTHR11693">
    <property type="entry name" value="ATP SYNTHASE GAMMA CHAIN"/>
    <property type="match status" value="1"/>
</dbReference>
<sequence>MAGMGTRDIKRKIKSVNSTMQITKAMELVSTAKLKRTRDRMDITRPYFETVLETVQELMKTQKNVKHEFLGYREVKNSIYVVVTADRGLCGGYNNNAMKLVFQDIQDKSSAKVITIGKKSRDSFTKREYDVVREYVYISENPQYSDAQEIAKYLLKLYAQEEVDEIKFVYTRFVSTISQEAVMLKLLPMVLEEQVEETAVEEEGDDESYMVYEPSPETVLSYVIPKYIESTIYGGLVESAAAEQAARRLAMENANDNAEDIIESLTLTFNQARQASITQEISEIVGGAEALK</sequence>
<dbReference type="GO" id="GO:0005886">
    <property type="term" value="C:plasma membrane"/>
    <property type="evidence" value="ECO:0007669"/>
    <property type="project" value="UniProtKB-SubCell"/>
</dbReference>
<evidence type="ECO:0000256" key="1">
    <source>
        <dbReference type="ARBA" id="ARBA00003456"/>
    </source>
</evidence>
<comment type="subunit">
    <text evidence="10">F-type ATPases have 2 components, CF(1) - the catalytic core - and CF(0) - the membrane proton channel. CF(1) has five subunits: alpha(3), beta(3), gamma(1), delta(1), epsilon(1). CF(0) has three main subunits: a, b and c.</text>
</comment>
<dbReference type="PANTHER" id="PTHR11693:SF22">
    <property type="entry name" value="ATP SYNTHASE SUBUNIT GAMMA, MITOCHONDRIAL"/>
    <property type="match status" value="1"/>
</dbReference>
<comment type="similarity">
    <text evidence="3 10">Belongs to the ATPase gamma chain family.</text>
</comment>
<keyword evidence="12" id="KW-1185">Reference proteome</keyword>
<dbReference type="EMBL" id="FMWL01000013">
    <property type="protein sequence ID" value="SCZ80585.1"/>
    <property type="molecule type" value="Genomic_DNA"/>
</dbReference>
<evidence type="ECO:0000256" key="7">
    <source>
        <dbReference type="ARBA" id="ARBA00023136"/>
    </source>
</evidence>
<dbReference type="Gene3D" id="3.40.1380.10">
    <property type="match status" value="1"/>
</dbReference>
<evidence type="ECO:0000256" key="4">
    <source>
        <dbReference type="ARBA" id="ARBA00022448"/>
    </source>
</evidence>
<dbReference type="GO" id="GO:0046933">
    <property type="term" value="F:proton-transporting ATP synthase activity, rotational mechanism"/>
    <property type="evidence" value="ECO:0007669"/>
    <property type="project" value="UniProtKB-UniRule"/>
</dbReference>
<dbReference type="InterPro" id="IPR023632">
    <property type="entry name" value="ATP_synth_F1_gsu_CS"/>
</dbReference>
<dbReference type="PROSITE" id="PS00153">
    <property type="entry name" value="ATPASE_GAMMA"/>
    <property type="match status" value="1"/>
</dbReference>
<keyword evidence="9 10" id="KW-0066">ATP synthesis</keyword>
<name>A0A1G5S2H9_9FIRM</name>
<dbReference type="Proteomes" id="UP000199208">
    <property type="component" value="Unassembled WGS sequence"/>
</dbReference>
<keyword evidence="6 10" id="KW-0406">Ion transport</keyword>
<dbReference type="NCBIfam" id="TIGR01146">
    <property type="entry name" value="ATPsyn_F1gamma"/>
    <property type="match status" value="1"/>
</dbReference>
<dbReference type="SUPFAM" id="SSF52943">
    <property type="entry name" value="ATP synthase (F1-ATPase), gamma subunit"/>
    <property type="match status" value="1"/>
</dbReference>
<dbReference type="Pfam" id="PF00231">
    <property type="entry name" value="ATP-synt"/>
    <property type="match status" value="1"/>
</dbReference>
<gene>
    <name evidence="10" type="primary">atpG</name>
    <name evidence="11" type="ORF">SAMN03080599_02346</name>
</gene>
<dbReference type="AlphaFoldDB" id="A0A1G5S2H9"/>
<evidence type="ECO:0000256" key="6">
    <source>
        <dbReference type="ARBA" id="ARBA00023065"/>
    </source>
</evidence>
<protein>
    <recommendedName>
        <fullName evidence="10">ATP synthase gamma chain</fullName>
    </recommendedName>
    <alternativeName>
        <fullName evidence="10">ATP synthase F1 sector gamma subunit</fullName>
    </alternativeName>
    <alternativeName>
        <fullName evidence="10">F-ATPase gamma subunit</fullName>
    </alternativeName>
</protein>
<evidence type="ECO:0000256" key="2">
    <source>
        <dbReference type="ARBA" id="ARBA00004170"/>
    </source>
</evidence>
<dbReference type="STRING" id="1120920.SAMN03080599_02346"/>
<comment type="subcellular location">
    <subcellularLocation>
        <location evidence="10">Cell membrane</location>
        <topology evidence="10">Peripheral membrane protein</topology>
    </subcellularLocation>
    <subcellularLocation>
        <location evidence="2">Membrane</location>
        <topology evidence="2">Peripheral membrane protein</topology>
    </subcellularLocation>
</comment>
<keyword evidence="10" id="KW-1003">Cell membrane</keyword>
<dbReference type="GO" id="GO:0005524">
    <property type="term" value="F:ATP binding"/>
    <property type="evidence" value="ECO:0007669"/>
    <property type="project" value="UniProtKB-UniRule"/>
</dbReference>
<evidence type="ECO:0000256" key="9">
    <source>
        <dbReference type="ARBA" id="ARBA00023310"/>
    </source>
</evidence>
<evidence type="ECO:0000256" key="10">
    <source>
        <dbReference type="HAMAP-Rule" id="MF_00815"/>
    </source>
</evidence>
<dbReference type="HAMAP" id="MF_00815">
    <property type="entry name" value="ATP_synth_gamma_bact"/>
    <property type="match status" value="1"/>
</dbReference>
<reference evidence="11 12" key="1">
    <citation type="submission" date="2016-10" db="EMBL/GenBank/DDBJ databases">
        <authorList>
            <person name="de Groot N.N."/>
        </authorList>
    </citation>
    <scope>NUCLEOTIDE SEQUENCE [LARGE SCALE GENOMIC DNA]</scope>
    <source>
        <strain evidence="11 12">DSM 2784</strain>
    </source>
</reference>
<dbReference type="PRINTS" id="PR00126">
    <property type="entry name" value="ATPASEGAMMA"/>
</dbReference>
<evidence type="ECO:0000313" key="12">
    <source>
        <dbReference type="Proteomes" id="UP000199208"/>
    </source>
</evidence>
<keyword evidence="4 10" id="KW-0813">Transport</keyword>
<accession>A0A1G5S2H9</accession>
<keyword evidence="5 10" id="KW-0375">Hydrogen ion transport</keyword>
<dbReference type="Gene3D" id="1.10.287.80">
    <property type="entry name" value="ATP synthase, gamma subunit, helix hairpin domain"/>
    <property type="match status" value="1"/>
</dbReference>
<comment type="function">
    <text evidence="1 10">Produces ATP from ADP in the presence of a proton gradient across the membrane. The gamma chain is believed to be important in regulating ATPase activity and the flow of protons through the CF(0) complex.</text>
</comment>
<organism evidence="11 12">
    <name type="scientific">Acidaminobacter hydrogenoformans DSM 2784</name>
    <dbReference type="NCBI Taxonomy" id="1120920"/>
    <lineage>
        <taxon>Bacteria</taxon>
        <taxon>Bacillati</taxon>
        <taxon>Bacillota</taxon>
        <taxon>Clostridia</taxon>
        <taxon>Peptostreptococcales</taxon>
        <taxon>Acidaminobacteraceae</taxon>
        <taxon>Acidaminobacter</taxon>
    </lineage>
</organism>